<reference evidence="2 3" key="1">
    <citation type="submission" date="2019-03" db="EMBL/GenBank/DDBJ databases">
        <title>First draft genome of Liparis tanakae, snailfish: a comprehensive survey of snailfish specific genes.</title>
        <authorList>
            <person name="Kim W."/>
            <person name="Song I."/>
            <person name="Jeong J.-H."/>
            <person name="Kim D."/>
            <person name="Kim S."/>
            <person name="Ryu S."/>
            <person name="Song J.Y."/>
            <person name="Lee S.K."/>
        </authorList>
    </citation>
    <scope>NUCLEOTIDE SEQUENCE [LARGE SCALE GENOMIC DNA]</scope>
    <source>
        <tissue evidence="2">Muscle</tissue>
    </source>
</reference>
<sequence length="76" mass="8366">MVPVAGVRGLVFTTEAVSTPKTLQTSPSLLDCPSLMSWSQWEVQDALWSHIGHYGDRSTGTNRHSGVDDYLEDDES</sequence>
<feature type="region of interest" description="Disordered" evidence="1">
    <location>
        <begin position="54"/>
        <end position="76"/>
    </location>
</feature>
<accession>A0A4Z2HQP3</accession>
<evidence type="ECO:0000256" key="1">
    <source>
        <dbReference type="SAM" id="MobiDB-lite"/>
    </source>
</evidence>
<name>A0A4Z2HQP3_9TELE</name>
<evidence type="ECO:0000313" key="3">
    <source>
        <dbReference type="Proteomes" id="UP000314294"/>
    </source>
</evidence>
<organism evidence="2 3">
    <name type="scientific">Liparis tanakae</name>
    <name type="common">Tanaka's snailfish</name>
    <dbReference type="NCBI Taxonomy" id="230148"/>
    <lineage>
        <taxon>Eukaryota</taxon>
        <taxon>Metazoa</taxon>
        <taxon>Chordata</taxon>
        <taxon>Craniata</taxon>
        <taxon>Vertebrata</taxon>
        <taxon>Euteleostomi</taxon>
        <taxon>Actinopterygii</taxon>
        <taxon>Neopterygii</taxon>
        <taxon>Teleostei</taxon>
        <taxon>Neoteleostei</taxon>
        <taxon>Acanthomorphata</taxon>
        <taxon>Eupercaria</taxon>
        <taxon>Perciformes</taxon>
        <taxon>Cottioidei</taxon>
        <taxon>Cottales</taxon>
        <taxon>Liparidae</taxon>
        <taxon>Liparis</taxon>
    </lineage>
</organism>
<dbReference type="AlphaFoldDB" id="A0A4Z2HQP3"/>
<comment type="caution">
    <text evidence="2">The sequence shown here is derived from an EMBL/GenBank/DDBJ whole genome shotgun (WGS) entry which is preliminary data.</text>
</comment>
<evidence type="ECO:0000313" key="2">
    <source>
        <dbReference type="EMBL" id="TNN67960.1"/>
    </source>
</evidence>
<keyword evidence="3" id="KW-1185">Reference proteome</keyword>
<proteinExistence type="predicted"/>
<protein>
    <submittedName>
        <fullName evidence="2">Uncharacterized protein</fullName>
    </submittedName>
</protein>
<dbReference type="EMBL" id="SRLO01000196">
    <property type="protein sequence ID" value="TNN67960.1"/>
    <property type="molecule type" value="Genomic_DNA"/>
</dbReference>
<gene>
    <name evidence="2" type="ORF">EYF80_021752</name>
</gene>
<dbReference type="Proteomes" id="UP000314294">
    <property type="component" value="Unassembled WGS sequence"/>
</dbReference>